<dbReference type="SMART" id="SM00487">
    <property type="entry name" value="DEXDc"/>
    <property type="match status" value="1"/>
</dbReference>
<dbReference type="STRING" id="546871.SAMN04488543_2971"/>
<dbReference type="InterPro" id="IPR027417">
    <property type="entry name" value="P-loop_NTPase"/>
</dbReference>
<keyword evidence="1" id="KW-0378">Hydrolase</keyword>
<dbReference type="PROSITE" id="PS50966">
    <property type="entry name" value="ZF_SWIM"/>
    <property type="match status" value="1"/>
</dbReference>
<keyword evidence="6" id="KW-0347">Helicase</keyword>
<dbReference type="InterPro" id="IPR001650">
    <property type="entry name" value="Helicase_C-like"/>
</dbReference>
<dbReference type="InterPro" id="IPR014001">
    <property type="entry name" value="Helicase_ATP-bd"/>
</dbReference>
<evidence type="ECO:0000259" key="4">
    <source>
        <dbReference type="PROSITE" id="PS51192"/>
    </source>
</evidence>
<dbReference type="GO" id="GO:0004386">
    <property type="term" value="F:helicase activity"/>
    <property type="evidence" value="ECO:0007669"/>
    <property type="project" value="UniProtKB-KW"/>
</dbReference>
<keyword evidence="6" id="KW-0547">Nucleotide-binding</keyword>
<evidence type="ECO:0000256" key="2">
    <source>
        <dbReference type="PROSITE-ProRule" id="PRU00325"/>
    </source>
</evidence>
<keyword evidence="7" id="KW-1185">Reference proteome</keyword>
<feature type="domain" description="Helicase C-terminal" evidence="5">
    <location>
        <begin position="948"/>
        <end position="1091"/>
    </location>
</feature>
<evidence type="ECO:0000313" key="7">
    <source>
        <dbReference type="Proteomes" id="UP000199092"/>
    </source>
</evidence>
<feature type="domain" description="Helicase ATP-binding" evidence="4">
    <location>
        <begin position="651"/>
        <end position="820"/>
    </location>
</feature>
<dbReference type="GO" id="GO:0005524">
    <property type="term" value="F:ATP binding"/>
    <property type="evidence" value="ECO:0007669"/>
    <property type="project" value="InterPro"/>
</dbReference>
<dbReference type="InterPro" id="IPR049730">
    <property type="entry name" value="SNF2/RAD54-like_C"/>
</dbReference>
<dbReference type="Gene3D" id="3.40.50.300">
    <property type="entry name" value="P-loop containing nucleotide triphosphate hydrolases"/>
    <property type="match status" value="1"/>
</dbReference>
<evidence type="ECO:0000259" key="5">
    <source>
        <dbReference type="PROSITE" id="PS51194"/>
    </source>
</evidence>
<name>A0A1H1XE85_9ACTN</name>
<dbReference type="Proteomes" id="UP000199092">
    <property type="component" value="Chromosome I"/>
</dbReference>
<dbReference type="InterPro" id="IPR038718">
    <property type="entry name" value="SNF2-like_sf"/>
</dbReference>
<dbReference type="InterPro" id="IPR007527">
    <property type="entry name" value="Znf_SWIM"/>
</dbReference>
<dbReference type="PROSITE" id="PS51194">
    <property type="entry name" value="HELICASE_CTER"/>
    <property type="match status" value="1"/>
</dbReference>
<dbReference type="PANTHER" id="PTHR10799">
    <property type="entry name" value="SNF2/RAD54 HELICASE FAMILY"/>
    <property type="match status" value="1"/>
</dbReference>
<accession>A0A1H1XE85</accession>
<dbReference type="Gene3D" id="3.40.50.10810">
    <property type="entry name" value="Tandem AAA-ATPase domain"/>
    <property type="match status" value="1"/>
</dbReference>
<dbReference type="CDD" id="cd18793">
    <property type="entry name" value="SF2_C_SNF"/>
    <property type="match status" value="1"/>
</dbReference>
<dbReference type="SMART" id="SM00490">
    <property type="entry name" value="HELICc"/>
    <property type="match status" value="1"/>
</dbReference>
<dbReference type="GO" id="GO:0008270">
    <property type="term" value="F:zinc ion binding"/>
    <property type="evidence" value="ECO:0007669"/>
    <property type="project" value="UniProtKB-KW"/>
</dbReference>
<keyword evidence="6" id="KW-0067">ATP-binding</keyword>
<gene>
    <name evidence="6" type="ORF">SAMN04488543_2971</name>
</gene>
<evidence type="ECO:0000256" key="1">
    <source>
        <dbReference type="ARBA" id="ARBA00022801"/>
    </source>
</evidence>
<keyword evidence="2" id="KW-0863">Zinc-finger</keyword>
<feature type="domain" description="SWIM-type" evidence="3">
    <location>
        <begin position="71"/>
        <end position="111"/>
    </location>
</feature>
<evidence type="ECO:0000259" key="3">
    <source>
        <dbReference type="PROSITE" id="PS50966"/>
    </source>
</evidence>
<protein>
    <submittedName>
        <fullName evidence="6">Superfamily II DNA or RNA helicase, SNF2 family</fullName>
    </submittedName>
</protein>
<keyword evidence="2" id="KW-0479">Metal-binding</keyword>
<keyword evidence="2" id="KW-0862">Zinc</keyword>
<reference evidence="6 7" key="1">
    <citation type="submission" date="2016-10" db="EMBL/GenBank/DDBJ databases">
        <authorList>
            <person name="de Groot N.N."/>
        </authorList>
    </citation>
    <scope>NUCLEOTIDE SEQUENCE [LARGE SCALE GENOMIC DNA]</scope>
    <source>
        <strain evidence="6 7">DSM 21741</strain>
    </source>
</reference>
<proteinExistence type="predicted"/>
<dbReference type="Pfam" id="PF00271">
    <property type="entry name" value="Helicase_C"/>
    <property type="match status" value="1"/>
</dbReference>
<dbReference type="GO" id="GO:0016787">
    <property type="term" value="F:hydrolase activity"/>
    <property type="evidence" value="ECO:0007669"/>
    <property type="project" value="UniProtKB-KW"/>
</dbReference>
<dbReference type="AlphaFoldDB" id="A0A1H1XE85"/>
<sequence length="1106" mass="120571">MPTSIAGVPVPSSVPSWDSLLGNQAITAMVGSEAFARALVYARSGRVHDVELDEDAMTVSGRVRGSYRDDYAVTVHLGASRSGATTVYRGQCTCPVVLDCKHAAAVLVVARTSTKLREQVDRPEWEVALERLLAAPDPEPVETAAPLGLEFEVEKIPAYRGYAGRQDLRMRPVRQGRSGGWVRSGISWEDLDFVARSYRAEHRELLLQFRAAAGAGARYALPRTPWLSLSTVTSAFWALLDQAATAELDLVTAKPLLGPLRTTERASVTLDVRRAGAAGLLVGPRVVLAGRRLDLPSVGVLGEPAHGVFTVSTDAEGTERLLVSRLESLLSRELRQLVVDARPLMVPARDEERFLAEFAPPLGHKVGLGSTDGSVALPERVVPGLALRVAFQPGHRVALAWSVRYGHGDRAREHALDEPVGRPGLRDPVAEAALVEALPLPYAELPVLAAPGSAPPRPAARAELEEPAALVFVDRVLPLLEQAGVAVELEGEVVAYRRSDAEPAVAVSTRERDGSTDWFDLHIEVTLEGEAVPFEQLFAALTRGDELLVLETGVYFSLDRPELHRLRDLIEESKALTEDEHDDDPGLTISRAQASLWQDLVGLGSVLEASTRWTRAVRGLAGVLDVAPVADPAGLRAELRPYQREGFRWLAHLEAHGLGGVLADDMGLGKTLQVLALVAHARERGPGPPFLVVAPTSVVTNWSREAATFTPGLRVVVVGESEAKRTRGRGGAERSLAALVTGADVVVTSYALLRIDEEVWAAQPWAGLVLDEAQFVKNHRSKTYLSARRVAVPFTVAVTGTPLENTLMDLWALLSLTAPGLFPDPDRFTAYYRRPIERAGDRDRLAQLRRRIRPLVLRRTKESVAPELPPKQEQVLEVVLQPKHLRIYQTHLQRERQKVLGLLEDVEANRFTILGSLTRLRQLSLDPALVDPEHAGVPSAKTELLVADLEQLVAEGHRALVFSQFTSFLARVRERLDAAGMAYAYLDGATRDRDAAVQRFRGGEAPVFLISLKAGGFGLNLTEADYCFLLDPWWNPAAEAQAVDRTHRIGQDKTVMVYRMVAKDTIEEKVMELKARKGALFSSVLGEDALAGARLTADDIRALVTG</sequence>
<dbReference type="PROSITE" id="PS51192">
    <property type="entry name" value="HELICASE_ATP_BIND_1"/>
    <property type="match status" value="1"/>
</dbReference>
<dbReference type="CDD" id="cd18012">
    <property type="entry name" value="DEXQc_arch_SWI2_SNF2"/>
    <property type="match status" value="1"/>
</dbReference>
<dbReference type="SUPFAM" id="SSF52540">
    <property type="entry name" value="P-loop containing nucleoside triphosphate hydrolases"/>
    <property type="match status" value="2"/>
</dbReference>
<dbReference type="InterPro" id="IPR000330">
    <property type="entry name" value="SNF2_N"/>
</dbReference>
<dbReference type="Pfam" id="PF00176">
    <property type="entry name" value="SNF2-rel_dom"/>
    <property type="match status" value="1"/>
</dbReference>
<dbReference type="EMBL" id="LT629749">
    <property type="protein sequence ID" value="SDT07615.1"/>
    <property type="molecule type" value="Genomic_DNA"/>
</dbReference>
<evidence type="ECO:0000313" key="6">
    <source>
        <dbReference type="EMBL" id="SDT07615.1"/>
    </source>
</evidence>
<organism evidence="6 7">
    <name type="scientific">Friedmanniella luteola</name>
    <dbReference type="NCBI Taxonomy" id="546871"/>
    <lineage>
        <taxon>Bacteria</taxon>
        <taxon>Bacillati</taxon>
        <taxon>Actinomycetota</taxon>
        <taxon>Actinomycetes</taxon>
        <taxon>Propionibacteriales</taxon>
        <taxon>Nocardioidaceae</taxon>
        <taxon>Friedmanniella</taxon>
    </lineage>
</organism>